<dbReference type="Pfam" id="PF13508">
    <property type="entry name" value="Acetyltransf_7"/>
    <property type="match status" value="1"/>
</dbReference>
<comment type="caution">
    <text evidence="2">The sequence shown here is derived from an EMBL/GenBank/DDBJ whole genome shotgun (WGS) entry which is preliminary data.</text>
</comment>
<proteinExistence type="predicted"/>
<dbReference type="SUPFAM" id="SSF55729">
    <property type="entry name" value="Acyl-CoA N-acyltransferases (Nat)"/>
    <property type="match status" value="1"/>
</dbReference>
<evidence type="ECO:0000313" key="2">
    <source>
        <dbReference type="EMBL" id="GAD90236.1"/>
    </source>
</evidence>
<dbReference type="CDD" id="cd04301">
    <property type="entry name" value="NAT_SF"/>
    <property type="match status" value="1"/>
</dbReference>
<dbReference type="eggNOG" id="COG3153">
    <property type="taxonomic scope" value="Bacteria"/>
</dbReference>
<evidence type="ECO:0000259" key="1">
    <source>
        <dbReference type="PROSITE" id="PS51186"/>
    </source>
</evidence>
<dbReference type="GO" id="GO:0016747">
    <property type="term" value="F:acyltransferase activity, transferring groups other than amino-acyl groups"/>
    <property type="evidence" value="ECO:0007669"/>
    <property type="project" value="InterPro"/>
</dbReference>
<keyword evidence="3" id="KW-1185">Reference proteome</keyword>
<accession>V5FKH2</accession>
<dbReference type="EMBL" id="BAUJ01000038">
    <property type="protein sequence ID" value="GAD90236.1"/>
    <property type="molecule type" value="Genomic_DNA"/>
</dbReference>
<organism evidence="2 3">
    <name type="scientific">Vibrio halioticoli NBRC 102217</name>
    <dbReference type="NCBI Taxonomy" id="1219072"/>
    <lineage>
        <taxon>Bacteria</taxon>
        <taxon>Pseudomonadati</taxon>
        <taxon>Pseudomonadota</taxon>
        <taxon>Gammaproteobacteria</taxon>
        <taxon>Vibrionales</taxon>
        <taxon>Vibrionaceae</taxon>
        <taxon>Vibrio</taxon>
    </lineage>
</organism>
<dbReference type="InterPro" id="IPR016181">
    <property type="entry name" value="Acyl_CoA_acyltransferase"/>
</dbReference>
<evidence type="ECO:0000313" key="3">
    <source>
        <dbReference type="Proteomes" id="UP000017800"/>
    </source>
</evidence>
<name>V5FKH2_9VIBR</name>
<dbReference type="AlphaFoldDB" id="V5FKH2"/>
<protein>
    <recommendedName>
        <fullName evidence="1">N-acetyltransferase domain-containing protein</fullName>
    </recommendedName>
</protein>
<reference evidence="2 3" key="1">
    <citation type="submission" date="2013-10" db="EMBL/GenBank/DDBJ databases">
        <authorList>
            <person name="Ichikawa N."/>
            <person name="Kimura A."/>
            <person name="Ohji S."/>
            <person name="Hosoyama A."/>
            <person name="Fujita N."/>
        </authorList>
    </citation>
    <scope>NUCLEOTIDE SEQUENCE [LARGE SCALE GENOMIC DNA]</scope>
    <source>
        <strain evidence="2 3">NBRC 102217</strain>
    </source>
</reference>
<dbReference type="InterPro" id="IPR000182">
    <property type="entry name" value="GNAT_dom"/>
</dbReference>
<dbReference type="Proteomes" id="UP000017800">
    <property type="component" value="Unassembled WGS sequence"/>
</dbReference>
<sequence>MAEINSSIVGVVRFRTIDKWQLLTGMMVIPEARQQGIASRLLQHCKTDILNDSVYCFAYQHLQAMYGAHGFRCIELEVLPSTLQKLYLRYTQAGKPLIIMQYCG</sequence>
<feature type="domain" description="N-acetyltransferase" evidence="1">
    <location>
        <begin position="1"/>
        <end position="104"/>
    </location>
</feature>
<dbReference type="PROSITE" id="PS51186">
    <property type="entry name" value="GNAT"/>
    <property type="match status" value="1"/>
</dbReference>
<gene>
    <name evidence="2" type="ORF">VHA01S_038_00020</name>
</gene>
<reference evidence="2 3" key="2">
    <citation type="submission" date="2013-11" db="EMBL/GenBank/DDBJ databases">
        <title>Whole genome shotgun sequence of Vibrio halioticoli NBRC 102217.</title>
        <authorList>
            <person name="Isaki S."/>
            <person name="Kimura A."/>
            <person name="Ohji S."/>
            <person name="Hosoyama A."/>
            <person name="Fujita N."/>
            <person name="Hashimoto M."/>
            <person name="Hosoyama Y."/>
            <person name="Yamazoe A."/>
        </authorList>
    </citation>
    <scope>NUCLEOTIDE SEQUENCE [LARGE SCALE GENOMIC DNA]</scope>
    <source>
        <strain evidence="2 3">NBRC 102217</strain>
    </source>
</reference>
<dbReference type="Gene3D" id="3.40.630.30">
    <property type="match status" value="1"/>
</dbReference>